<reference evidence="1 2" key="1">
    <citation type="submission" date="2018-06" db="EMBL/GenBank/DDBJ databases">
        <authorList>
            <consortium name="Pathogen Informatics"/>
            <person name="Doyle S."/>
        </authorList>
    </citation>
    <scope>NUCLEOTIDE SEQUENCE [LARGE SCALE GENOMIC DNA]</scope>
    <source>
        <strain evidence="1 2">NCTC9177</strain>
    </source>
</reference>
<accession>A0A7H4MNV1</accession>
<evidence type="ECO:0000313" key="2">
    <source>
        <dbReference type="Proteomes" id="UP000254545"/>
    </source>
</evidence>
<sequence length="103" mass="11016">MYVGVHQAGGQVATGQGTYFMGVGAAAARVDAGDHFADDTDVSGANFARGHIDDLRLDQQQIKREFAARGLHGATTDLSIAGHNHSGTRIMRILYGHSKRLPR</sequence>
<gene>
    <name evidence="1" type="ORF">NCTC9177_05931</name>
</gene>
<dbReference type="EMBL" id="UGKR01000003">
    <property type="protein sequence ID" value="STS92001.1"/>
    <property type="molecule type" value="Genomic_DNA"/>
</dbReference>
<evidence type="ECO:0000313" key="1">
    <source>
        <dbReference type="EMBL" id="STS92001.1"/>
    </source>
</evidence>
<dbReference type="Proteomes" id="UP000254545">
    <property type="component" value="Unassembled WGS sequence"/>
</dbReference>
<comment type="caution">
    <text evidence="1">The sequence shown here is derived from an EMBL/GenBank/DDBJ whole genome shotgun (WGS) entry which is preliminary data.</text>
</comment>
<protein>
    <submittedName>
        <fullName evidence="1">Uncharacterized protein</fullName>
    </submittedName>
</protein>
<organism evidence="1 2">
    <name type="scientific">Klebsiella variicola</name>
    <dbReference type="NCBI Taxonomy" id="244366"/>
    <lineage>
        <taxon>Bacteria</taxon>
        <taxon>Pseudomonadati</taxon>
        <taxon>Pseudomonadota</taxon>
        <taxon>Gammaproteobacteria</taxon>
        <taxon>Enterobacterales</taxon>
        <taxon>Enterobacteriaceae</taxon>
        <taxon>Klebsiella/Raoultella group</taxon>
        <taxon>Klebsiella</taxon>
        <taxon>Klebsiella pneumoniae complex</taxon>
    </lineage>
</organism>
<dbReference type="AlphaFoldDB" id="A0A7H4MNV1"/>
<proteinExistence type="predicted"/>
<name>A0A7H4MNV1_KLEVA</name>